<evidence type="ECO:0000313" key="2">
    <source>
        <dbReference type="EMBL" id="SUB58660.1"/>
    </source>
</evidence>
<dbReference type="EMBL" id="UGTA01000001">
    <property type="protein sequence ID" value="SUB58660.1"/>
    <property type="molecule type" value="Genomic_DNA"/>
</dbReference>
<dbReference type="AlphaFoldDB" id="A0A379C8M9"/>
<feature type="signal peptide" evidence="1">
    <location>
        <begin position="1"/>
        <end position="20"/>
    </location>
</feature>
<evidence type="ECO:0000313" key="3">
    <source>
        <dbReference type="Proteomes" id="UP000255417"/>
    </source>
</evidence>
<dbReference type="RefSeq" id="WP_115315176.1">
    <property type="nucleotide sequence ID" value="NZ_LWIF01000001.1"/>
</dbReference>
<evidence type="ECO:0000256" key="1">
    <source>
        <dbReference type="SAM" id="SignalP"/>
    </source>
</evidence>
<protein>
    <submittedName>
        <fullName evidence="2">Uncharacterized protein</fullName>
    </submittedName>
</protein>
<dbReference type="Proteomes" id="UP000255417">
    <property type="component" value="Unassembled WGS sequence"/>
</dbReference>
<feature type="chain" id="PRO_5016987608" evidence="1">
    <location>
        <begin position="21"/>
        <end position="199"/>
    </location>
</feature>
<keyword evidence="3" id="KW-1185">Reference proteome</keyword>
<accession>A0A379C8M9</accession>
<reference evidence="2 3" key="1">
    <citation type="submission" date="2018-06" db="EMBL/GenBank/DDBJ databases">
        <authorList>
            <consortium name="Pathogen Informatics"/>
            <person name="Doyle S."/>
        </authorList>
    </citation>
    <scope>NUCLEOTIDE SEQUENCE [LARGE SCALE GENOMIC DNA]</scope>
    <source>
        <strain evidence="2 3">NCTC12872</strain>
    </source>
</reference>
<name>A0A379C8M9_9PAST</name>
<sequence length="199" mass="21203">MKKLLLSTLLATTISAGVSAEEVSGTTNFTVNIPEVLVLYHLNSATLTLTGEQAYNSNSSIQSSTDISNTDHTFADNESSLRISDPLANKELNVVIEDAWGVRSLSSNNVTLKVQNQSPNLIKDGTDDSSKVVIKSDSTKLKLDSQENATLSLPSKWATTVGDLLFTLDLSHITKSGEHKAAASPSAGTNTFKFTLTGN</sequence>
<keyword evidence="1" id="KW-0732">Signal</keyword>
<organism evidence="2 3">
    <name type="scientific">Phocoenobacter uteri</name>
    <dbReference type="NCBI Taxonomy" id="146806"/>
    <lineage>
        <taxon>Bacteria</taxon>
        <taxon>Pseudomonadati</taxon>
        <taxon>Pseudomonadota</taxon>
        <taxon>Gammaproteobacteria</taxon>
        <taxon>Pasteurellales</taxon>
        <taxon>Pasteurellaceae</taxon>
        <taxon>Phocoenobacter</taxon>
    </lineage>
</organism>
<proteinExistence type="predicted"/>
<gene>
    <name evidence="2" type="ORF">NCTC12872_00625</name>
</gene>
<dbReference type="OrthoDB" id="29674at135625"/>